<organism evidence="2 3">
    <name type="scientific">Candidatus Neomicrothrix subdominans</name>
    <dbReference type="NCBI Taxonomy" id="2954438"/>
    <lineage>
        <taxon>Bacteria</taxon>
        <taxon>Bacillati</taxon>
        <taxon>Actinomycetota</taxon>
        <taxon>Acidimicrobiia</taxon>
        <taxon>Acidimicrobiales</taxon>
        <taxon>Microthrixaceae</taxon>
        <taxon>Candidatus Neomicrothrix</taxon>
    </lineage>
</organism>
<reference evidence="2 3" key="1">
    <citation type="submission" date="2020-10" db="EMBL/GenBank/DDBJ databases">
        <title>Connecting structure to function with the recovery of over 1000 high-quality activated sludge metagenome-assembled genomes encoding full-length rRNA genes using long-read sequencing.</title>
        <authorList>
            <person name="Singleton C.M."/>
            <person name="Petriglieri F."/>
            <person name="Kristensen J.M."/>
            <person name="Kirkegaard R.H."/>
            <person name="Michaelsen T.Y."/>
            <person name="Andersen M.H."/>
            <person name="Karst S.M."/>
            <person name="Dueholm M.S."/>
            <person name="Nielsen P.H."/>
            <person name="Albertsen M."/>
        </authorList>
    </citation>
    <scope>NUCLEOTIDE SEQUENCE [LARGE SCALE GENOMIC DNA]</scope>
    <source>
        <strain evidence="2">Lyne_18-Q3-R50-59_MAXAC.006</strain>
    </source>
</reference>
<keyword evidence="1" id="KW-0812">Transmembrane</keyword>
<evidence type="ECO:0000313" key="3">
    <source>
        <dbReference type="Proteomes" id="UP000727993"/>
    </source>
</evidence>
<evidence type="ECO:0000256" key="1">
    <source>
        <dbReference type="SAM" id="Phobius"/>
    </source>
</evidence>
<proteinExistence type="predicted"/>
<evidence type="ECO:0000313" key="2">
    <source>
        <dbReference type="EMBL" id="MBK9298363.1"/>
    </source>
</evidence>
<protein>
    <recommendedName>
        <fullName evidence="4">Copper resistance protein D domain-containing protein</fullName>
    </recommendedName>
</protein>
<feature type="transmembrane region" description="Helical" evidence="1">
    <location>
        <begin position="114"/>
        <end position="134"/>
    </location>
</feature>
<evidence type="ECO:0008006" key="4">
    <source>
        <dbReference type="Google" id="ProtNLM"/>
    </source>
</evidence>
<comment type="caution">
    <text evidence="2">The sequence shown here is derived from an EMBL/GenBank/DDBJ whole genome shotgun (WGS) entry which is preliminary data.</text>
</comment>
<feature type="transmembrane region" description="Helical" evidence="1">
    <location>
        <begin position="83"/>
        <end position="102"/>
    </location>
</feature>
<keyword evidence="1" id="KW-0472">Membrane</keyword>
<dbReference type="EMBL" id="JADJZA010000008">
    <property type="protein sequence ID" value="MBK9298363.1"/>
    <property type="molecule type" value="Genomic_DNA"/>
</dbReference>
<feature type="transmembrane region" description="Helical" evidence="1">
    <location>
        <begin position="7"/>
        <end position="32"/>
    </location>
</feature>
<dbReference type="Proteomes" id="UP000727993">
    <property type="component" value="Unassembled WGS sequence"/>
</dbReference>
<sequence>MRPAVDVLRLFLHVGSATVWLGGMVVIAGLVPTLRSIDAAAPAKVMSAFAKISWPAYGLLVATGIWNILALPSMSALGINYQIALSLKILLAVASGLGAFVAQSPHAPAALVPASRALATLSATGALLIGVGLIS</sequence>
<dbReference type="AlphaFoldDB" id="A0A936TEH5"/>
<keyword evidence="1" id="KW-1133">Transmembrane helix</keyword>
<name>A0A936TEH5_9ACTN</name>
<feature type="transmembrane region" description="Helical" evidence="1">
    <location>
        <begin position="52"/>
        <end position="71"/>
    </location>
</feature>
<accession>A0A936TEH5</accession>
<gene>
    <name evidence="2" type="ORF">IPN02_16285</name>
</gene>